<feature type="transmembrane region" description="Helical" evidence="1">
    <location>
        <begin position="152"/>
        <end position="173"/>
    </location>
</feature>
<evidence type="ECO:0000313" key="2">
    <source>
        <dbReference type="EMBL" id="MFC4309225.1"/>
    </source>
</evidence>
<keyword evidence="1" id="KW-1133">Transmembrane helix</keyword>
<keyword evidence="1" id="KW-0472">Membrane</keyword>
<gene>
    <name evidence="2" type="ORF">ACFPN2_09050</name>
</gene>
<dbReference type="RefSeq" id="WP_380596286.1">
    <property type="nucleotide sequence ID" value="NZ_JBHSDU010000003.1"/>
</dbReference>
<evidence type="ECO:0000256" key="1">
    <source>
        <dbReference type="SAM" id="Phobius"/>
    </source>
</evidence>
<comment type="caution">
    <text evidence="2">The sequence shown here is derived from an EMBL/GenBank/DDBJ whole genome shotgun (WGS) entry which is preliminary data.</text>
</comment>
<sequence>MMLLVALTGGAGFLASFVMLVYGVDSLGLRYALSVAIAYLAFLVLLWVWLRTDFDTYDGLDEVAYEIELPDVSLPGAEAAADADEFAIPLAVVLAVVAIVLVTLFASFSVILSAPVLFAELIVDGVLAASLYRRLRRTDSRHWLQSAVRRTIVPFAITAILAGAIGWGLSMYAPDARTLGDVLASFS</sequence>
<accession>A0ABV8SRA4</accession>
<feature type="transmembrane region" description="Helical" evidence="1">
    <location>
        <begin position="33"/>
        <end position="50"/>
    </location>
</feature>
<feature type="transmembrane region" description="Helical" evidence="1">
    <location>
        <begin position="112"/>
        <end position="132"/>
    </location>
</feature>
<protein>
    <submittedName>
        <fullName evidence="2">Uncharacterized protein</fullName>
    </submittedName>
</protein>
<dbReference type="EMBL" id="JBHSDU010000003">
    <property type="protein sequence ID" value="MFC4309225.1"/>
    <property type="molecule type" value="Genomic_DNA"/>
</dbReference>
<proteinExistence type="predicted"/>
<feature type="transmembrane region" description="Helical" evidence="1">
    <location>
        <begin position="86"/>
        <end position="106"/>
    </location>
</feature>
<keyword evidence="1" id="KW-0812">Transmembrane</keyword>
<keyword evidence="3" id="KW-1185">Reference proteome</keyword>
<dbReference type="Proteomes" id="UP001595904">
    <property type="component" value="Unassembled WGS sequence"/>
</dbReference>
<name>A0ABV8SRA4_9GAMM</name>
<reference evidence="3" key="1">
    <citation type="journal article" date="2019" name="Int. J. Syst. Evol. Microbiol.">
        <title>The Global Catalogue of Microorganisms (GCM) 10K type strain sequencing project: providing services to taxonomists for standard genome sequencing and annotation.</title>
        <authorList>
            <consortium name="The Broad Institute Genomics Platform"/>
            <consortium name="The Broad Institute Genome Sequencing Center for Infectious Disease"/>
            <person name="Wu L."/>
            <person name="Ma J."/>
        </authorList>
    </citation>
    <scope>NUCLEOTIDE SEQUENCE [LARGE SCALE GENOMIC DNA]</scope>
    <source>
        <strain evidence="3">CGMCC 1.10759</strain>
    </source>
</reference>
<evidence type="ECO:0000313" key="3">
    <source>
        <dbReference type="Proteomes" id="UP001595904"/>
    </source>
</evidence>
<organism evidence="2 3">
    <name type="scientific">Steroidobacter flavus</name>
    <dbReference type="NCBI Taxonomy" id="1842136"/>
    <lineage>
        <taxon>Bacteria</taxon>
        <taxon>Pseudomonadati</taxon>
        <taxon>Pseudomonadota</taxon>
        <taxon>Gammaproteobacteria</taxon>
        <taxon>Steroidobacterales</taxon>
        <taxon>Steroidobacteraceae</taxon>
        <taxon>Steroidobacter</taxon>
    </lineage>
</organism>